<feature type="domain" description="DUF4428" evidence="1">
    <location>
        <begin position="26"/>
        <end position="73"/>
    </location>
</feature>
<protein>
    <submittedName>
        <fullName evidence="2">DUF4428 domain-containing protein</fullName>
    </submittedName>
</protein>
<gene>
    <name evidence="2" type="ORF">FYJ74_09650</name>
</gene>
<dbReference type="InterPro" id="IPR027872">
    <property type="entry name" value="DUF4428"/>
</dbReference>
<comment type="caution">
    <text evidence="2">The sequence shown here is derived from an EMBL/GenBank/DDBJ whole genome shotgun (WGS) entry which is preliminary data.</text>
</comment>
<organism evidence="2 3">
    <name type="scientific">Pyramidobacter porci</name>
    <dbReference type="NCBI Taxonomy" id="2605789"/>
    <lineage>
        <taxon>Bacteria</taxon>
        <taxon>Thermotogati</taxon>
        <taxon>Synergistota</taxon>
        <taxon>Synergistia</taxon>
        <taxon>Synergistales</taxon>
        <taxon>Dethiosulfovibrionaceae</taxon>
        <taxon>Pyramidobacter</taxon>
    </lineage>
</organism>
<accession>A0A6L5YDA1</accession>
<evidence type="ECO:0000313" key="3">
    <source>
        <dbReference type="Proteomes" id="UP000473699"/>
    </source>
</evidence>
<name>A0A6L5YDA1_9BACT</name>
<evidence type="ECO:0000313" key="2">
    <source>
        <dbReference type="EMBL" id="MST56294.1"/>
    </source>
</evidence>
<dbReference type="Proteomes" id="UP000473699">
    <property type="component" value="Unassembled WGS sequence"/>
</dbReference>
<dbReference type="EMBL" id="VUNH01000010">
    <property type="protein sequence ID" value="MST56294.1"/>
    <property type="molecule type" value="Genomic_DNA"/>
</dbReference>
<sequence>MCGASKTGRQGEIGMGLFGKLFEKKICSICGGDIGLLGNRKLADGNLCKKCAQKLSPWFDERRESTVAQIDEQLRDRERNLEELRGFSSSRGVGDGGRLMIDEAGGRFVVLEDADDDLLAVNPDLVSLAQVERVELEVEHISHEEKRMIDGKKQSYEPPRFLHYFDFWEVITTSHPWAKRIRFRLNGPSLPLHAEGIARRQPHLDAYHEVKAHIELPPAGLLADLGLNAPVELDCRTRQELDECDRCCEMHALIQSLLDASRADHKN</sequence>
<reference evidence="2 3" key="1">
    <citation type="submission" date="2019-08" db="EMBL/GenBank/DDBJ databases">
        <title>In-depth cultivation of the pig gut microbiome towards novel bacterial diversity and tailored functional studies.</title>
        <authorList>
            <person name="Wylensek D."/>
            <person name="Hitch T.C.A."/>
            <person name="Clavel T."/>
        </authorList>
    </citation>
    <scope>NUCLEOTIDE SEQUENCE [LARGE SCALE GENOMIC DNA]</scope>
    <source>
        <strain evidence="2 3">SM-530-WT-4B</strain>
    </source>
</reference>
<dbReference type="Pfam" id="PF14471">
    <property type="entry name" value="DUF4428"/>
    <property type="match status" value="1"/>
</dbReference>
<keyword evidence="3" id="KW-1185">Reference proteome</keyword>
<proteinExistence type="predicted"/>
<dbReference type="AlphaFoldDB" id="A0A6L5YDA1"/>
<evidence type="ECO:0000259" key="1">
    <source>
        <dbReference type="Pfam" id="PF14471"/>
    </source>
</evidence>